<dbReference type="InterPro" id="IPR007608">
    <property type="entry name" value="Senescence_reg_S40"/>
</dbReference>
<evidence type="ECO:0000313" key="4">
    <source>
        <dbReference type="Proteomes" id="UP000825935"/>
    </source>
</evidence>
<dbReference type="Pfam" id="PF04520">
    <property type="entry name" value="Senescence_reg"/>
    <property type="match status" value="1"/>
</dbReference>
<reference evidence="3" key="1">
    <citation type="submission" date="2021-08" db="EMBL/GenBank/DDBJ databases">
        <title>WGS assembly of Ceratopteris richardii.</title>
        <authorList>
            <person name="Marchant D.B."/>
            <person name="Chen G."/>
            <person name="Jenkins J."/>
            <person name="Shu S."/>
            <person name="Leebens-Mack J."/>
            <person name="Grimwood J."/>
            <person name="Schmutz J."/>
            <person name="Soltis P."/>
            <person name="Soltis D."/>
            <person name="Chen Z.-H."/>
        </authorList>
    </citation>
    <scope>NUCLEOTIDE SEQUENCE</scope>
    <source>
        <strain evidence="3">Whitten #5841</strain>
        <tissue evidence="3">Leaf</tissue>
    </source>
</reference>
<name>A0A8T2VQ92_CERRI</name>
<feature type="compositionally biased region" description="Low complexity" evidence="2">
    <location>
        <begin position="65"/>
        <end position="74"/>
    </location>
</feature>
<comment type="similarity">
    <text evidence="1">Belongs to the senescence regulator S40 family.</text>
</comment>
<evidence type="ECO:0000256" key="1">
    <source>
        <dbReference type="ARBA" id="ARBA00034773"/>
    </source>
</evidence>
<evidence type="ECO:0008006" key="5">
    <source>
        <dbReference type="Google" id="ProtNLM"/>
    </source>
</evidence>
<proteinExistence type="inferred from homology"/>
<protein>
    <recommendedName>
        <fullName evidence="5">Senescence regulator</fullName>
    </recommendedName>
</protein>
<evidence type="ECO:0000256" key="2">
    <source>
        <dbReference type="SAM" id="MobiDB-lite"/>
    </source>
</evidence>
<dbReference type="PANTHER" id="PTHR33083:SF123">
    <property type="entry name" value="EXPRESSED PROTEIN"/>
    <property type="match status" value="1"/>
</dbReference>
<dbReference type="EMBL" id="CM035406">
    <property type="protein sequence ID" value="KAH7446619.1"/>
    <property type="molecule type" value="Genomic_DNA"/>
</dbReference>
<keyword evidence="4" id="KW-1185">Reference proteome</keyword>
<organism evidence="3 4">
    <name type="scientific">Ceratopteris richardii</name>
    <name type="common">Triangle waterfern</name>
    <dbReference type="NCBI Taxonomy" id="49495"/>
    <lineage>
        <taxon>Eukaryota</taxon>
        <taxon>Viridiplantae</taxon>
        <taxon>Streptophyta</taxon>
        <taxon>Embryophyta</taxon>
        <taxon>Tracheophyta</taxon>
        <taxon>Polypodiopsida</taxon>
        <taxon>Polypodiidae</taxon>
        <taxon>Polypodiales</taxon>
        <taxon>Pteridineae</taxon>
        <taxon>Pteridaceae</taxon>
        <taxon>Parkerioideae</taxon>
        <taxon>Ceratopteris</taxon>
    </lineage>
</organism>
<comment type="caution">
    <text evidence="3">The sequence shown here is derived from an EMBL/GenBank/DDBJ whole genome shotgun (WGS) entry which is preliminary data.</text>
</comment>
<sequence>MDDSSPMNQNRYLEDDITELMEEDVWGHDDDISSIEFSSSSRQWPDSESDSHFSSYHDDGSLNRSSSFSSSQFSPAARNDGEMVHSQQSNSMHVLVSKRAASMDAKGMKHSTGTMPCQNRLASAITNSPRDGPRSVPIEVPSLSRIDMQADDDNVEKDHISGFKRKPPHVLLAEQFSRSQGPAFSVMEGAGRTLKGRDAREVRNAVWKQTGFPG</sequence>
<dbReference type="GO" id="GO:0010150">
    <property type="term" value="P:leaf senescence"/>
    <property type="evidence" value="ECO:0007669"/>
    <property type="project" value="UniProtKB-ARBA"/>
</dbReference>
<dbReference type="AlphaFoldDB" id="A0A8T2VQ92"/>
<gene>
    <name evidence="3" type="ORF">KP509_01G065200</name>
</gene>
<accession>A0A8T2VQ92</accession>
<dbReference type="PANTHER" id="PTHR33083">
    <property type="entry name" value="EXPRESSED PROTEIN"/>
    <property type="match status" value="1"/>
</dbReference>
<dbReference type="OrthoDB" id="1917735at2759"/>
<feature type="compositionally biased region" description="Basic and acidic residues" evidence="2">
    <location>
        <begin position="49"/>
        <end position="61"/>
    </location>
</feature>
<dbReference type="Proteomes" id="UP000825935">
    <property type="component" value="Chromosome 1"/>
</dbReference>
<evidence type="ECO:0000313" key="3">
    <source>
        <dbReference type="EMBL" id="KAH7446619.1"/>
    </source>
</evidence>
<feature type="region of interest" description="Disordered" evidence="2">
    <location>
        <begin position="37"/>
        <end position="95"/>
    </location>
</feature>